<evidence type="ECO:0000313" key="3">
    <source>
        <dbReference type="Proteomes" id="UP001629536"/>
    </source>
</evidence>
<evidence type="ECO:0000256" key="1">
    <source>
        <dbReference type="SAM" id="Phobius"/>
    </source>
</evidence>
<dbReference type="NCBIfam" id="TIGR01167">
    <property type="entry name" value="LPXTG_anchor"/>
    <property type="match status" value="1"/>
</dbReference>
<comment type="caution">
    <text evidence="2">The sequence shown here is derived from an EMBL/GenBank/DDBJ whole genome shotgun (WGS) entry which is preliminary data.</text>
</comment>
<sequence length="65" mass="7125">NSIPAMKLVPAYKKKVNKLITNKLNNNSQNKSVNPNTGDSGIYSTLAILFTAGALLLVLRRKKIK</sequence>
<feature type="non-terminal residue" evidence="2">
    <location>
        <position position="1"/>
    </location>
</feature>
<organism evidence="2 3">
    <name type="scientific">Helcococcus bovis</name>
    <dbReference type="NCBI Taxonomy" id="3153252"/>
    <lineage>
        <taxon>Bacteria</taxon>
        <taxon>Bacillati</taxon>
        <taxon>Bacillota</taxon>
        <taxon>Tissierellia</taxon>
        <taxon>Tissierellales</taxon>
        <taxon>Peptoniphilaceae</taxon>
        <taxon>Helcococcus</taxon>
    </lineage>
</organism>
<dbReference type="Proteomes" id="UP001629536">
    <property type="component" value="Unassembled WGS sequence"/>
</dbReference>
<feature type="transmembrane region" description="Helical" evidence="1">
    <location>
        <begin position="41"/>
        <end position="59"/>
    </location>
</feature>
<keyword evidence="1" id="KW-1133">Transmembrane helix</keyword>
<gene>
    <name evidence="2" type="ORF">ABGF40_03515</name>
</gene>
<proteinExistence type="predicted"/>
<dbReference type="RefSeq" id="WP_408126436.1">
    <property type="nucleotide sequence ID" value="NZ_JBFNFH010000006.1"/>
</dbReference>
<reference evidence="2 3" key="1">
    <citation type="journal article" date="2024" name="Front. Microbiol.">
        <title>Pangenomic and biochemical analyses of Helcococcus ovis reveal widespread tetracycline resistance and a novel bacterial species, Helcococcus bovis.</title>
        <authorList>
            <person name="Cunha F."/>
            <person name="Zhai Y."/>
            <person name="Casaro S."/>
            <person name="Jones K.L."/>
            <person name="Hernandez M."/>
            <person name="Bisinotto R.S."/>
            <person name="Kariyawasam S."/>
            <person name="Brown M.B."/>
            <person name="Phillips A."/>
            <person name="Jeong K.C."/>
            <person name="Galvao K.N."/>
        </authorList>
    </citation>
    <scope>NUCLEOTIDE SEQUENCE [LARGE SCALE GENOMIC DNA]</scope>
    <source>
        <strain evidence="2 3">KG197</strain>
    </source>
</reference>
<name>A0ABW9F624_9FIRM</name>
<keyword evidence="1" id="KW-0812">Transmembrane</keyword>
<protein>
    <submittedName>
        <fullName evidence="2">LPXTG cell wall anchor domain-containing protein</fullName>
    </submittedName>
</protein>
<dbReference type="EMBL" id="JBFNFH010000006">
    <property type="protein sequence ID" value="MFM1524734.1"/>
    <property type="molecule type" value="Genomic_DNA"/>
</dbReference>
<accession>A0ABW9F624</accession>
<keyword evidence="3" id="KW-1185">Reference proteome</keyword>
<keyword evidence="1" id="KW-0472">Membrane</keyword>
<evidence type="ECO:0000313" key="2">
    <source>
        <dbReference type="EMBL" id="MFM1524734.1"/>
    </source>
</evidence>